<evidence type="ECO:0000313" key="1">
    <source>
        <dbReference type="EMBL" id="KIK22816.1"/>
    </source>
</evidence>
<organism evidence="1 2">
    <name type="scientific">Pisolithus microcarpus 441</name>
    <dbReference type="NCBI Taxonomy" id="765257"/>
    <lineage>
        <taxon>Eukaryota</taxon>
        <taxon>Fungi</taxon>
        <taxon>Dikarya</taxon>
        <taxon>Basidiomycota</taxon>
        <taxon>Agaricomycotina</taxon>
        <taxon>Agaricomycetes</taxon>
        <taxon>Agaricomycetidae</taxon>
        <taxon>Boletales</taxon>
        <taxon>Sclerodermatineae</taxon>
        <taxon>Pisolithaceae</taxon>
        <taxon>Pisolithus</taxon>
    </lineage>
</organism>
<dbReference type="OrthoDB" id="3248974at2759"/>
<dbReference type="AlphaFoldDB" id="A0A0C9Z154"/>
<proteinExistence type="predicted"/>
<dbReference type="EMBL" id="KN833735">
    <property type="protein sequence ID" value="KIK22816.1"/>
    <property type="molecule type" value="Genomic_DNA"/>
</dbReference>
<reference evidence="2" key="2">
    <citation type="submission" date="2015-01" db="EMBL/GenBank/DDBJ databases">
        <title>Evolutionary Origins and Diversification of the Mycorrhizal Mutualists.</title>
        <authorList>
            <consortium name="DOE Joint Genome Institute"/>
            <consortium name="Mycorrhizal Genomics Consortium"/>
            <person name="Kohler A."/>
            <person name="Kuo A."/>
            <person name="Nagy L.G."/>
            <person name="Floudas D."/>
            <person name="Copeland A."/>
            <person name="Barry K.W."/>
            <person name="Cichocki N."/>
            <person name="Veneault-Fourrey C."/>
            <person name="LaButti K."/>
            <person name="Lindquist E.A."/>
            <person name="Lipzen A."/>
            <person name="Lundell T."/>
            <person name="Morin E."/>
            <person name="Murat C."/>
            <person name="Riley R."/>
            <person name="Ohm R."/>
            <person name="Sun H."/>
            <person name="Tunlid A."/>
            <person name="Henrissat B."/>
            <person name="Grigoriev I.V."/>
            <person name="Hibbett D.S."/>
            <person name="Martin F."/>
        </authorList>
    </citation>
    <scope>NUCLEOTIDE SEQUENCE [LARGE SCALE GENOMIC DNA]</scope>
    <source>
        <strain evidence="2">441</strain>
    </source>
</reference>
<dbReference type="HOGENOM" id="CLU_2850593_0_0_1"/>
<keyword evidence="2" id="KW-1185">Reference proteome</keyword>
<evidence type="ECO:0000313" key="2">
    <source>
        <dbReference type="Proteomes" id="UP000054018"/>
    </source>
</evidence>
<gene>
    <name evidence="1" type="ORF">PISMIDRAFT_679809</name>
</gene>
<dbReference type="Proteomes" id="UP000054018">
    <property type="component" value="Unassembled WGS sequence"/>
</dbReference>
<accession>A0A0C9Z154</accession>
<reference evidence="1 2" key="1">
    <citation type="submission" date="2014-04" db="EMBL/GenBank/DDBJ databases">
        <authorList>
            <consortium name="DOE Joint Genome Institute"/>
            <person name="Kuo A."/>
            <person name="Kohler A."/>
            <person name="Costa M.D."/>
            <person name="Nagy L.G."/>
            <person name="Floudas D."/>
            <person name="Copeland A."/>
            <person name="Barry K.W."/>
            <person name="Cichocki N."/>
            <person name="Veneault-Fourrey C."/>
            <person name="LaButti K."/>
            <person name="Lindquist E.A."/>
            <person name="Lipzen A."/>
            <person name="Lundell T."/>
            <person name="Morin E."/>
            <person name="Murat C."/>
            <person name="Sun H."/>
            <person name="Tunlid A."/>
            <person name="Henrissat B."/>
            <person name="Grigoriev I.V."/>
            <person name="Hibbett D.S."/>
            <person name="Martin F."/>
            <person name="Nordberg H.P."/>
            <person name="Cantor M.N."/>
            <person name="Hua S.X."/>
        </authorList>
    </citation>
    <scope>NUCLEOTIDE SEQUENCE [LARGE SCALE GENOMIC DNA]</scope>
    <source>
        <strain evidence="1 2">441</strain>
    </source>
</reference>
<sequence length="65" mass="7358">MVTVIREYFPFGYGKRAWCGRTHLGVATLTYPSTNGPGRFLACNELKTMLVHNLASYEVKFEDSL</sequence>
<protein>
    <submittedName>
        <fullName evidence="1">Uncharacterized protein</fullName>
    </submittedName>
</protein>
<name>A0A0C9Z154_9AGAM</name>